<comment type="caution">
    <text evidence="3">The sequence shown here is derived from an EMBL/GenBank/DDBJ whole genome shotgun (WGS) entry which is preliminary data.</text>
</comment>
<name>A0A926RVA3_9BACI</name>
<organism evidence="3 4">
    <name type="scientific">Metabacillus arenae</name>
    <dbReference type="NCBI Taxonomy" id="2771434"/>
    <lineage>
        <taxon>Bacteria</taxon>
        <taxon>Bacillati</taxon>
        <taxon>Bacillota</taxon>
        <taxon>Bacilli</taxon>
        <taxon>Bacillales</taxon>
        <taxon>Bacillaceae</taxon>
        <taxon>Metabacillus</taxon>
    </lineage>
</organism>
<comment type="function">
    <text evidence="1">SASP are bound to spore DNA. They are double-stranded DNA-binding proteins that cause DNA to change to an a-like conformation. They protect the DNA backbone from chemical and enzymatic cleavage and are thus involved in dormant spore's high resistance to UV light.</text>
</comment>
<gene>
    <name evidence="3" type="ORF">IC621_04455</name>
</gene>
<protein>
    <submittedName>
        <fullName evidence="3">Alpha/beta-type small acid-soluble spore protein</fullName>
    </submittedName>
</protein>
<sequence>MARKNKLLVPGARNEVDQLKAKVAGTPNPAQAKYEAAKEVGVSMQNSSNGELTSRQAGKIGGQLGGNMVREMVKMAEENLKNKQ</sequence>
<evidence type="ECO:0000256" key="1">
    <source>
        <dbReference type="ARBA" id="ARBA00003863"/>
    </source>
</evidence>
<dbReference type="InterPro" id="IPR050847">
    <property type="entry name" value="SASP_DNA-binding"/>
</dbReference>
<evidence type="ECO:0000313" key="4">
    <source>
        <dbReference type="Proteomes" id="UP000626844"/>
    </source>
</evidence>
<dbReference type="InterPro" id="IPR038300">
    <property type="entry name" value="SASP_sf_alpha/beta"/>
</dbReference>
<dbReference type="EMBL" id="JACXAI010000004">
    <property type="protein sequence ID" value="MBD1379473.1"/>
    <property type="molecule type" value="Genomic_DNA"/>
</dbReference>
<dbReference type="PANTHER" id="PTHR36107">
    <property type="entry name" value="SMALL, ACID-SOLUBLE SPORE PROTEIN A"/>
    <property type="match status" value="1"/>
</dbReference>
<dbReference type="GO" id="GO:0006265">
    <property type="term" value="P:DNA topological change"/>
    <property type="evidence" value="ECO:0007669"/>
    <property type="project" value="InterPro"/>
</dbReference>
<dbReference type="Gene3D" id="6.10.10.80">
    <property type="entry name" value="Small, acid-soluble spore protein, alpha/beta type-like"/>
    <property type="match status" value="1"/>
</dbReference>
<dbReference type="Proteomes" id="UP000626844">
    <property type="component" value="Unassembled WGS sequence"/>
</dbReference>
<dbReference type="GO" id="GO:0003690">
    <property type="term" value="F:double-stranded DNA binding"/>
    <property type="evidence" value="ECO:0007669"/>
    <property type="project" value="InterPro"/>
</dbReference>
<feature type="region of interest" description="Disordered" evidence="2">
    <location>
        <begin position="45"/>
        <end position="65"/>
    </location>
</feature>
<dbReference type="Pfam" id="PF00269">
    <property type="entry name" value="SASP"/>
    <property type="match status" value="1"/>
</dbReference>
<accession>A0A926RVA3</accession>
<dbReference type="RefSeq" id="WP_191156167.1">
    <property type="nucleotide sequence ID" value="NZ_JACXAI010000004.1"/>
</dbReference>
<proteinExistence type="predicted"/>
<feature type="compositionally biased region" description="Polar residues" evidence="2">
    <location>
        <begin position="45"/>
        <end position="56"/>
    </location>
</feature>
<reference evidence="3" key="1">
    <citation type="submission" date="2020-09" db="EMBL/GenBank/DDBJ databases">
        <title>A novel bacterium of genus Bacillus, isolated from South China Sea.</title>
        <authorList>
            <person name="Huang H."/>
            <person name="Mo K."/>
            <person name="Hu Y."/>
        </authorList>
    </citation>
    <scope>NUCLEOTIDE SEQUENCE</scope>
    <source>
        <strain evidence="3">IB182487</strain>
    </source>
</reference>
<dbReference type="InterPro" id="IPR001448">
    <property type="entry name" value="SASP_alpha/beta-type"/>
</dbReference>
<dbReference type="PANTHER" id="PTHR36107:SF1">
    <property type="entry name" value="SMALL, ACID-SOLUBLE SPORE PROTEIN A"/>
    <property type="match status" value="1"/>
</dbReference>
<evidence type="ECO:0000256" key="2">
    <source>
        <dbReference type="SAM" id="MobiDB-lite"/>
    </source>
</evidence>
<evidence type="ECO:0000313" key="3">
    <source>
        <dbReference type="EMBL" id="MBD1379473.1"/>
    </source>
</evidence>
<dbReference type="AlphaFoldDB" id="A0A926RVA3"/>
<keyword evidence="4" id="KW-1185">Reference proteome</keyword>